<dbReference type="SUPFAM" id="SSF51905">
    <property type="entry name" value="FAD/NAD(P)-binding domain"/>
    <property type="match status" value="1"/>
</dbReference>
<dbReference type="PANTHER" id="PTHR13789">
    <property type="entry name" value="MONOOXYGENASE"/>
    <property type="match status" value="1"/>
</dbReference>
<keyword evidence="2" id="KW-0285">Flavoprotein</keyword>
<dbReference type="SUPFAM" id="SSF54373">
    <property type="entry name" value="FAD-linked reductases, C-terminal domain"/>
    <property type="match status" value="1"/>
</dbReference>
<dbReference type="OrthoDB" id="16820at2759"/>
<keyword evidence="4" id="KW-0560">Oxidoreductase</keyword>
<dbReference type="Pfam" id="PF01494">
    <property type="entry name" value="FAD_binding_3"/>
    <property type="match status" value="1"/>
</dbReference>
<evidence type="ECO:0000259" key="6">
    <source>
        <dbReference type="Pfam" id="PF01494"/>
    </source>
</evidence>
<reference evidence="7" key="1">
    <citation type="journal article" date="2020" name="Stud. Mycol.">
        <title>101 Dothideomycetes genomes: a test case for predicting lifestyles and emergence of pathogens.</title>
        <authorList>
            <person name="Haridas S."/>
            <person name="Albert R."/>
            <person name="Binder M."/>
            <person name="Bloem J."/>
            <person name="Labutti K."/>
            <person name="Salamov A."/>
            <person name="Andreopoulos B."/>
            <person name="Baker S."/>
            <person name="Barry K."/>
            <person name="Bills G."/>
            <person name="Bluhm B."/>
            <person name="Cannon C."/>
            <person name="Castanera R."/>
            <person name="Culley D."/>
            <person name="Daum C."/>
            <person name="Ezra D."/>
            <person name="Gonzalez J."/>
            <person name="Henrissat B."/>
            <person name="Kuo A."/>
            <person name="Liang C."/>
            <person name="Lipzen A."/>
            <person name="Lutzoni F."/>
            <person name="Magnuson J."/>
            <person name="Mondo S."/>
            <person name="Nolan M."/>
            <person name="Ohm R."/>
            <person name="Pangilinan J."/>
            <person name="Park H.-J."/>
            <person name="Ramirez L."/>
            <person name="Alfaro M."/>
            <person name="Sun H."/>
            <person name="Tritt A."/>
            <person name="Yoshinaga Y."/>
            <person name="Zwiers L.-H."/>
            <person name="Turgeon B."/>
            <person name="Goodwin S."/>
            <person name="Spatafora J."/>
            <person name="Crous P."/>
            <person name="Grigoriev I."/>
        </authorList>
    </citation>
    <scope>NUCLEOTIDE SEQUENCE</scope>
    <source>
        <strain evidence="7">CBS 133067</strain>
    </source>
</reference>
<dbReference type="GO" id="GO:0071949">
    <property type="term" value="F:FAD binding"/>
    <property type="evidence" value="ECO:0007669"/>
    <property type="project" value="InterPro"/>
</dbReference>
<gene>
    <name evidence="7" type="ORF">NA57DRAFT_9840</name>
</gene>
<comment type="caution">
    <text evidence="7">The sequence shown here is derived from an EMBL/GenBank/DDBJ whole genome shotgun (WGS) entry which is preliminary data.</text>
</comment>
<evidence type="ECO:0000256" key="2">
    <source>
        <dbReference type="ARBA" id="ARBA00022630"/>
    </source>
</evidence>
<evidence type="ECO:0000256" key="3">
    <source>
        <dbReference type="ARBA" id="ARBA00022827"/>
    </source>
</evidence>
<feature type="non-terminal residue" evidence="7">
    <location>
        <position position="1"/>
    </location>
</feature>
<name>A0A9P4ID45_9PEZI</name>
<keyword evidence="5" id="KW-0503">Monooxygenase</keyword>
<sequence>GLCAAVALSLKGHKVTVLEQGESTSEGSAGIQSSPNFTKLLYSWGLESGLEKYGAKPLFMEQRRWEDSSEIAKVPINASDAMEKLYGYPHYNIHRADLQRILLNRARQFGVFITAGTRVVGFEPAVSAMGQDTIVLNSGRRICADVIIAADSNRSGMKGLVLSDEIESWFIRDSVYRALLPGTLLEDPELESLDLKENTTGWLGPDGHVIGYYVRNFQMYNIVMVISDDNQLGQEARRGYPGDLEKMYNAFEGWDWRLRRMLDFVDSSHIWRLQDRPAAKRWVHPDGNLVLLGDAAHAKLPYAAAGAASAAEDAAALAECLGYVGGGKDRSVREVLKIYEEIRVPRATEVVERSRRNRIVFHMHDGKVNNNGWLSQRAHIKAGREQRERDARLKADAD</sequence>
<accession>A0A9P4ID45</accession>
<protein>
    <submittedName>
        <fullName evidence="7">FAD/NAD(P)-binding domain-containing protein</fullName>
    </submittedName>
</protein>
<feature type="non-terminal residue" evidence="7">
    <location>
        <position position="398"/>
    </location>
</feature>
<dbReference type="InterPro" id="IPR036188">
    <property type="entry name" value="FAD/NAD-bd_sf"/>
</dbReference>
<dbReference type="InterPro" id="IPR050493">
    <property type="entry name" value="FAD-dep_Monooxygenase_BioMet"/>
</dbReference>
<feature type="domain" description="FAD-binding" evidence="6">
    <location>
        <begin position="1"/>
        <end position="354"/>
    </location>
</feature>
<dbReference type="GO" id="GO:0004497">
    <property type="term" value="F:monooxygenase activity"/>
    <property type="evidence" value="ECO:0007669"/>
    <property type="project" value="UniProtKB-KW"/>
</dbReference>
<proteinExistence type="inferred from homology"/>
<dbReference type="Gene3D" id="3.50.50.60">
    <property type="entry name" value="FAD/NAD(P)-binding domain"/>
    <property type="match status" value="1"/>
</dbReference>
<evidence type="ECO:0000256" key="1">
    <source>
        <dbReference type="ARBA" id="ARBA00007992"/>
    </source>
</evidence>
<dbReference type="InterPro" id="IPR002938">
    <property type="entry name" value="FAD-bd"/>
</dbReference>
<organism evidence="7 8">
    <name type="scientific">Rhizodiscina lignyota</name>
    <dbReference type="NCBI Taxonomy" id="1504668"/>
    <lineage>
        <taxon>Eukaryota</taxon>
        <taxon>Fungi</taxon>
        <taxon>Dikarya</taxon>
        <taxon>Ascomycota</taxon>
        <taxon>Pezizomycotina</taxon>
        <taxon>Dothideomycetes</taxon>
        <taxon>Pleosporomycetidae</taxon>
        <taxon>Aulographales</taxon>
        <taxon>Rhizodiscinaceae</taxon>
        <taxon>Rhizodiscina</taxon>
    </lineage>
</organism>
<evidence type="ECO:0000256" key="5">
    <source>
        <dbReference type="ARBA" id="ARBA00023033"/>
    </source>
</evidence>
<evidence type="ECO:0000256" key="4">
    <source>
        <dbReference type="ARBA" id="ARBA00023002"/>
    </source>
</evidence>
<dbReference type="EMBL" id="ML978129">
    <property type="protein sequence ID" value="KAF2096814.1"/>
    <property type="molecule type" value="Genomic_DNA"/>
</dbReference>
<dbReference type="PRINTS" id="PR00420">
    <property type="entry name" value="RNGMNOXGNASE"/>
</dbReference>
<comment type="similarity">
    <text evidence="1">Belongs to the paxM FAD-dependent monooxygenase family.</text>
</comment>
<dbReference type="Proteomes" id="UP000799772">
    <property type="component" value="Unassembled WGS sequence"/>
</dbReference>
<evidence type="ECO:0000313" key="8">
    <source>
        <dbReference type="Proteomes" id="UP000799772"/>
    </source>
</evidence>
<dbReference type="AlphaFoldDB" id="A0A9P4ID45"/>
<dbReference type="PANTHER" id="PTHR13789:SF147">
    <property type="entry name" value="PUTATIVE (AFU_ORTHOLOGUE AFUA_2G01950)-RELATED"/>
    <property type="match status" value="1"/>
</dbReference>
<evidence type="ECO:0000313" key="7">
    <source>
        <dbReference type="EMBL" id="KAF2096814.1"/>
    </source>
</evidence>
<keyword evidence="3" id="KW-0274">FAD</keyword>
<keyword evidence="8" id="KW-1185">Reference proteome</keyword>